<gene>
    <name evidence="2" type="primary">B1056G08.144</name>
</gene>
<evidence type="ECO:0000313" key="3">
    <source>
        <dbReference type="Proteomes" id="UP000000763"/>
    </source>
</evidence>
<evidence type="ECO:0000256" key="1">
    <source>
        <dbReference type="SAM" id="MobiDB-lite"/>
    </source>
</evidence>
<reference evidence="3" key="1">
    <citation type="journal article" date="2005" name="Nature">
        <title>The map-based sequence of the rice genome.</title>
        <authorList>
            <consortium name="International rice genome sequencing project (IRGSP)"/>
            <person name="Matsumoto T."/>
            <person name="Wu J."/>
            <person name="Kanamori H."/>
            <person name="Katayose Y."/>
            <person name="Fujisawa M."/>
            <person name="Namiki N."/>
            <person name="Mizuno H."/>
            <person name="Yamamoto K."/>
            <person name="Antonio B.A."/>
            <person name="Baba T."/>
            <person name="Sakata K."/>
            <person name="Nagamura Y."/>
            <person name="Aoki H."/>
            <person name="Arikawa K."/>
            <person name="Arita K."/>
            <person name="Bito T."/>
            <person name="Chiden Y."/>
            <person name="Fujitsuka N."/>
            <person name="Fukunaka R."/>
            <person name="Hamada M."/>
            <person name="Harada C."/>
            <person name="Hayashi A."/>
            <person name="Hijishita S."/>
            <person name="Honda M."/>
            <person name="Hosokawa S."/>
            <person name="Ichikawa Y."/>
            <person name="Idonuma A."/>
            <person name="Iijima M."/>
            <person name="Ikeda M."/>
            <person name="Ikeno M."/>
            <person name="Ito K."/>
            <person name="Ito S."/>
            <person name="Ito T."/>
            <person name="Ito Y."/>
            <person name="Ito Y."/>
            <person name="Iwabuchi A."/>
            <person name="Kamiya K."/>
            <person name="Karasawa W."/>
            <person name="Kurita K."/>
            <person name="Katagiri S."/>
            <person name="Kikuta A."/>
            <person name="Kobayashi H."/>
            <person name="Kobayashi N."/>
            <person name="Machita K."/>
            <person name="Maehara T."/>
            <person name="Masukawa M."/>
            <person name="Mizubayashi T."/>
            <person name="Mukai Y."/>
            <person name="Nagasaki H."/>
            <person name="Nagata Y."/>
            <person name="Naito S."/>
            <person name="Nakashima M."/>
            <person name="Nakama Y."/>
            <person name="Nakamichi Y."/>
            <person name="Nakamura M."/>
            <person name="Meguro A."/>
            <person name="Negishi M."/>
            <person name="Ohta I."/>
            <person name="Ohta T."/>
            <person name="Okamoto M."/>
            <person name="Ono N."/>
            <person name="Saji S."/>
            <person name="Sakaguchi M."/>
            <person name="Sakai K."/>
            <person name="Shibata M."/>
            <person name="Shimokawa T."/>
            <person name="Song J."/>
            <person name="Takazaki Y."/>
            <person name="Terasawa K."/>
            <person name="Tsugane M."/>
            <person name="Tsuji K."/>
            <person name="Ueda S."/>
            <person name="Waki K."/>
            <person name="Yamagata H."/>
            <person name="Yamamoto M."/>
            <person name="Yamamoto S."/>
            <person name="Yamane H."/>
            <person name="Yoshiki S."/>
            <person name="Yoshihara R."/>
            <person name="Yukawa K."/>
            <person name="Zhong H."/>
            <person name="Yano M."/>
            <person name="Yuan Q."/>
            <person name="Ouyang S."/>
            <person name="Liu J."/>
            <person name="Jones K.M."/>
            <person name="Gansberger K."/>
            <person name="Moffat K."/>
            <person name="Hill J."/>
            <person name="Bera J."/>
            <person name="Fadrosh D."/>
            <person name="Jin S."/>
            <person name="Johri S."/>
            <person name="Kim M."/>
            <person name="Overton L."/>
            <person name="Reardon M."/>
            <person name="Tsitrin T."/>
            <person name="Vuong H."/>
            <person name="Weaver B."/>
            <person name="Ciecko A."/>
            <person name="Tallon L."/>
            <person name="Jackson J."/>
            <person name="Pai G."/>
            <person name="Aken S.V."/>
            <person name="Utterback T."/>
            <person name="Reidmuller S."/>
            <person name="Feldblyum T."/>
            <person name="Hsiao J."/>
            <person name="Zismann V."/>
            <person name="Iobst S."/>
            <person name="de Vazeille A.R."/>
            <person name="Buell C.R."/>
            <person name="Ying K."/>
            <person name="Li Y."/>
            <person name="Lu T."/>
            <person name="Huang Y."/>
            <person name="Zhao Q."/>
            <person name="Feng Q."/>
            <person name="Zhang L."/>
            <person name="Zhu J."/>
            <person name="Weng Q."/>
            <person name="Mu J."/>
            <person name="Lu Y."/>
            <person name="Fan D."/>
            <person name="Liu Y."/>
            <person name="Guan J."/>
            <person name="Zhang Y."/>
            <person name="Yu S."/>
            <person name="Liu X."/>
            <person name="Zhang Y."/>
            <person name="Hong G."/>
            <person name="Han B."/>
            <person name="Choisne N."/>
            <person name="Demange N."/>
            <person name="Orjeda G."/>
            <person name="Samain S."/>
            <person name="Cattolico L."/>
            <person name="Pelletier E."/>
            <person name="Couloux A."/>
            <person name="Segurens B."/>
            <person name="Wincker P."/>
            <person name="D'Hont A."/>
            <person name="Scarpelli C."/>
            <person name="Weissenbach J."/>
            <person name="Salanoubat M."/>
            <person name="Quetier F."/>
            <person name="Yu Y."/>
            <person name="Kim H.R."/>
            <person name="Rambo T."/>
            <person name="Currie J."/>
            <person name="Collura K."/>
            <person name="Luo M."/>
            <person name="Yang T."/>
            <person name="Ammiraju J.S.S."/>
            <person name="Engler F."/>
            <person name="Soderlund C."/>
            <person name="Wing R.A."/>
            <person name="Palmer L.E."/>
            <person name="de la Bastide M."/>
            <person name="Spiegel L."/>
            <person name="Nascimento L."/>
            <person name="Zutavern T."/>
            <person name="O'Shaughnessy A."/>
            <person name="Dike S."/>
            <person name="Dedhia N."/>
            <person name="Preston R."/>
            <person name="Balija V."/>
            <person name="McCombie W.R."/>
            <person name="Chow T."/>
            <person name="Chen H."/>
            <person name="Chung M."/>
            <person name="Chen C."/>
            <person name="Shaw J."/>
            <person name="Wu H."/>
            <person name="Hsiao K."/>
            <person name="Chao Y."/>
            <person name="Chu M."/>
            <person name="Cheng C."/>
            <person name="Hour A."/>
            <person name="Lee P."/>
            <person name="Lin S."/>
            <person name="Lin Y."/>
            <person name="Liou J."/>
            <person name="Liu S."/>
            <person name="Hsing Y."/>
            <person name="Raghuvanshi S."/>
            <person name="Mohanty A."/>
            <person name="Bharti A.K."/>
            <person name="Gaur A."/>
            <person name="Gupta V."/>
            <person name="Kumar D."/>
            <person name="Ravi V."/>
            <person name="Vij S."/>
            <person name="Kapur A."/>
            <person name="Khurana P."/>
            <person name="Khurana P."/>
            <person name="Khurana J.P."/>
            <person name="Tyagi A.K."/>
            <person name="Gaikwad K."/>
            <person name="Singh A."/>
            <person name="Dalal V."/>
            <person name="Srivastava S."/>
            <person name="Dixit A."/>
            <person name="Pal A.K."/>
            <person name="Ghazi I.A."/>
            <person name="Yadav M."/>
            <person name="Pandit A."/>
            <person name="Bhargava A."/>
            <person name="Sureshbabu K."/>
            <person name="Batra K."/>
            <person name="Sharma T.R."/>
            <person name="Mohapatra T."/>
            <person name="Singh N.K."/>
            <person name="Messing J."/>
            <person name="Nelson A.B."/>
            <person name="Fuks G."/>
            <person name="Kavchok S."/>
            <person name="Keizer G."/>
            <person name="Linton E."/>
            <person name="Llaca V."/>
            <person name="Song R."/>
            <person name="Tanyolac B."/>
            <person name="Young S."/>
            <person name="Ho-Il K."/>
            <person name="Hahn J.H."/>
            <person name="Sangsakoo G."/>
            <person name="Vanavichit A."/>
            <person name="de Mattos Luiz.A.T."/>
            <person name="Zimmer P.D."/>
            <person name="Malone G."/>
            <person name="Dellagostin O."/>
            <person name="de Oliveira A.C."/>
            <person name="Bevan M."/>
            <person name="Bancroft I."/>
            <person name="Minx P."/>
            <person name="Cordum H."/>
            <person name="Wilson R."/>
            <person name="Cheng Z."/>
            <person name="Jin W."/>
            <person name="Jiang J."/>
            <person name="Leong S.A."/>
            <person name="Iwama H."/>
            <person name="Gojobori T."/>
            <person name="Itoh T."/>
            <person name="Niimura Y."/>
            <person name="Fujii Y."/>
            <person name="Habara T."/>
            <person name="Sakai H."/>
            <person name="Sato Y."/>
            <person name="Wilson G."/>
            <person name="Kumar K."/>
            <person name="McCouch S."/>
            <person name="Juretic N."/>
            <person name="Hoen D."/>
            <person name="Wright S."/>
            <person name="Bruskiewich R."/>
            <person name="Bureau T."/>
            <person name="Miyao A."/>
            <person name="Hirochika H."/>
            <person name="Nishikawa T."/>
            <person name="Kadowaki K."/>
            <person name="Sugiura M."/>
            <person name="Burr B."/>
            <person name="Sasaki T."/>
        </authorList>
    </citation>
    <scope>NUCLEOTIDE SEQUENCE [LARGE SCALE GENOMIC DNA]</scope>
    <source>
        <strain evidence="3">cv. Nipponbare</strain>
    </source>
</reference>
<protein>
    <submittedName>
        <fullName evidence="2">Uncharacterized protein</fullName>
    </submittedName>
</protein>
<dbReference type="Proteomes" id="UP000000763">
    <property type="component" value="Chromosome 7"/>
</dbReference>
<dbReference type="EMBL" id="AP004988">
    <property type="protein sequence ID" value="BAC21506.1"/>
    <property type="molecule type" value="Genomic_DNA"/>
</dbReference>
<sequence>MPSRRRHADPGEEGPDPAIGAPDPPPPLHLAAVAAMDHAGRELRRLRPSRRGGRRYEEKKASPPPSLPAAGFAAGGLQRRRGGGREGEKAQAARVFRPRAARRESDAGGGLKKHMN</sequence>
<reference evidence="3" key="2">
    <citation type="journal article" date="2008" name="Nucleic Acids Res.">
        <title>The rice annotation project database (RAP-DB): 2008 update.</title>
        <authorList>
            <consortium name="The rice annotation project (RAP)"/>
        </authorList>
    </citation>
    <scope>GENOME REANNOTATION</scope>
    <source>
        <strain evidence="3">cv. Nipponbare</strain>
    </source>
</reference>
<proteinExistence type="predicted"/>
<organism evidence="2 3">
    <name type="scientific">Oryza sativa subsp. japonica</name>
    <name type="common">Rice</name>
    <dbReference type="NCBI Taxonomy" id="39947"/>
    <lineage>
        <taxon>Eukaryota</taxon>
        <taxon>Viridiplantae</taxon>
        <taxon>Streptophyta</taxon>
        <taxon>Embryophyta</taxon>
        <taxon>Tracheophyta</taxon>
        <taxon>Spermatophyta</taxon>
        <taxon>Magnoliopsida</taxon>
        <taxon>Liliopsida</taxon>
        <taxon>Poales</taxon>
        <taxon>Poaceae</taxon>
        <taxon>BOP clade</taxon>
        <taxon>Oryzoideae</taxon>
        <taxon>Oryzeae</taxon>
        <taxon>Oryzinae</taxon>
        <taxon>Oryza</taxon>
        <taxon>Oryza sativa</taxon>
    </lineage>
</organism>
<feature type="compositionally biased region" description="Low complexity" evidence="1">
    <location>
        <begin position="68"/>
        <end position="77"/>
    </location>
</feature>
<accession>Q7EZ70</accession>
<name>Q7EZ70_ORYSJ</name>
<dbReference type="AlphaFoldDB" id="Q7EZ70"/>
<evidence type="ECO:0000313" key="2">
    <source>
        <dbReference type="EMBL" id="BAC21506.1"/>
    </source>
</evidence>
<feature type="region of interest" description="Disordered" evidence="1">
    <location>
        <begin position="1"/>
        <end position="116"/>
    </location>
</feature>